<evidence type="ECO:0000313" key="12">
    <source>
        <dbReference type="EnsemblMetazoa" id="G3005.9:cds"/>
    </source>
</evidence>
<evidence type="ECO:0000256" key="8">
    <source>
        <dbReference type="ARBA" id="ARBA00023163"/>
    </source>
</evidence>
<keyword evidence="9" id="KW-0539">Nucleus</keyword>
<evidence type="ECO:0000256" key="11">
    <source>
        <dbReference type="SAM" id="MobiDB-lite"/>
    </source>
</evidence>
<evidence type="ECO:0000256" key="5">
    <source>
        <dbReference type="ARBA" id="ARBA00022771"/>
    </source>
</evidence>
<feature type="region of interest" description="Disordered" evidence="11">
    <location>
        <begin position="54"/>
        <end position="97"/>
    </location>
</feature>
<keyword evidence="4" id="KW-0677">Repeat</keyword>
<keyword evidence="8" id="KW-0804">Transcription</keyword>
<evidence type="ECO:0000256" key="2">
    <source>
        <dbReference type="ARBA" id="ARBA00010194"/>
    </source>
</evidence>
<dbReference type="GO" id="GO:0000981">
    <property type="term" value="F:DNA-binding transcription factor activity, RNA polymerase II-specific"/>
    <property type="evidence" value="ECO:0007669"/>
    <property type="project" value="TreeGrafter"/>
</dbReference>
<dbReference type="GO" id="GO:0007399">
    <property type="term" value="P:nervous system development"/>
    <property type="evidence" value="ECO:0007669"/>
    <property type="project" value="UniProtKB-KW"/>
</dbReference>
<evidence type="ECO:0000256" key="10">
    <source>
        <dbReference type="SAM" id="Coils"/>
    </source>
</evidence>
<evidence type="ECO:0000256" key="7">
    <source>
        <dbReference type="ARBA" id="ARBA00023015"/>
    </source>
</evidence>
<dbReference type="Pfam" id="PF01530">
    <property type="entry name" value="zf-C2HC"/>
    <property type="match status" value="5"/>
</dbReference>
<dbReference type="PANTHER" id="PTHR10816:SF15">
    <property type="entry name" value="MYELIN TRANSCRIPTION FACTOR 1-LIKE PROTEIN"/>
    <property type="match status" value="1"/>
</dbReference>
<feature type="compositionally biased region" description="Polar residues" evidence="11">
    <location>
        <begin position="322"/>
        <end position="338"/>
    </location>
</feature>
<comment type="subcellular location">
    <subcellularLocation>
        <location evidence="1">Nucleus</location>
    </subcellularLocation>
</comment>
<evidence type="ECO:0000256" key="3">
    <source>
        <dbReference type="ARBA" id="ARBA00022723"/>
    </source>
</evidence>
<keyword evidence="7" id="KW-0805">Transcription regulation</keyword>
<dbReference type="Proteomes" id="UP000005408">
    <property type="component" value="Unassembled WGS sequence"/>
</dbReference>
<dbReference type="PANTHER" id="PTHR10816">
    <property type="entry name" value="MYELIN TRANSCRIPTION FACTOR 1-RELATED"/>
    <property type="match status" value="1"/>
</dbReference>
<feature type="coiled-coil region" evidence="10">
    <location>
        <begin position="564"/>
        <end position="626"/>
    </location>
</feature>
<dbReference type="InterPro" id="IPR036060">
    <property type="entry name" value="Znf_C2H2C_sf"/>
</dbReference>
<evidence type="ECO:0000313" key="13">
    <source>
        <dbReference type="Proteomes" id="UP000005408"/>
    </source>
</evidence>
<protein>
    <recommendedName>
        <fullName evidence="14">Myelin transcription factor 1-like protein</fullName>
    </recommendedName>
</protein>
<keyword evidence="6" id="KW-0862">Zinc</keyword>
<dbReference type="GO" id="GO:0005634">
    <property type="term" value="C:nucleus"/>
    <property type="evidence" value="ECO:0007669"/>
    <property type="project" value="UniProtKB-SubCell"/>
</dbReference>
<dbReference type="FunFam" id="4.10.320.30:FF:000001">
    <property type="entry name" value="Myelin transcription factor 1-like, a"/>
    <property type="match status" value="5"/>
</dbReference>
<feature type="region of interest" description="Disordered" evidence="11">
    <location>
        <begin position="304"/>
        <end position="338"/>
    </location>
</feature>
<organism evidence="12 13">
    <name type="scientific">Magallana gigas</name>
    <name type="common">Pacific oyster</name>
    <name type="synonym">Crassostrea gigas</name>
    <dbReference type="NCBI Taxonomy" id="29159"/>
    <lineage>
        <taxon>Eukaryota</taxon>
        <taxon>Metazoa</taxon>
        <taxon>Spiralia</taxon>
        <taxon>Lophotrochozoa</taxon>
        <taxon>Mollusca</taxon>
        <taxon>Bivalvia</taxon>
        <taxon>Autobranchia</taxon>
        <taxon>Pteriomorphia</taxon>
        <taxon>Ostreida</taxon>
        <taxon>Ostreoidea</taxon>
        <taxon>Ostreidae</taxon>
        <taxon>Magallana</taxon>
    </lineage>
</organism>
<keyword evidence="13" id="KW-1185">Reference proteome</keyword>
<evidence type="ECO:0008006" key="14">
    <source>
        <dbReference type="Google" id="ProtNLM"/>
    </source>
</evidence>
<dbReference type="SUPFAM" id="SSF103637">
    <property type="entry name" value="CCHHC domain"/>
    <property type="match status" value="5"/>
</dbReference>
<feature type="compositionally biased region" description="Acidic residues" evidence="11">
    <location>
        <begin position="56"/>
        <end position="65"/>
    </location>
</feature>
<evidence type="ECO:0000256" key="9">
    <source>
        <dbReference type="ARBA" id="ARBA00023242"/>
    </source>
</evidence>
<sequence length="686" mass="73974">EKTGTSSNIQTDVNMTQITGIEEQVGGQKRKIENDTVDGTPAKILKVEDKVKVEVKDEEEEDDDFQVVAEWKTSDGGQEEEEPSSDSQKSDENLANADMKCPTPGCDGSGHITGLYSHHRSLSGCPKKSTVPPEILAMHENLARCPTPGCTGRGHVNANRTTHRSLSGCPIAAMGKLVQTTQQTAKKSGLHLVLLPKDDDPSKAVLAACNEKELIRLAAQKCSTSTGNDSDRVLRPMILTKQLELGTDLSSLVSQQTPRSNLAKELEKYNQLDTASVTVLKKEEREPASQLVAAAPVVKVPKREPVRPSILRRPGAKKADSKPSTPDEGSSSVSNLLNRKGSKQLSFTRFGDLSAESSRDSEDVESVSSDTDGKNSSNCPYPGCDGSGHVTGNYSSHRSLSGCPMADRATVQANQVEMKCPTPGCDGSGHVTGNYASHRSLSGCPRAAKLKRVIGRESGMEEETLRASGCPLANKHKIQRQLLASLDGQDPDLAKSLKLDGVVCPTPGCDGSGHSNGSFLSHRSLSGCPRATSAMKKAKLSPAELTNIHFKLQNGEDLENDEELQQIDNDIQELKTQNTDLESEMIKMRSEVSSLENHVLQQEKENNETEEQNKRLEDYLSVLKKESIALLGKLNIPHFNPALVTDENLEACIKQIQNLCSSPSDSGGGTNYYNAVSIGASEIQVA</sequence>
<keyword evidence="10" id="KW-0175">Coiled coil</keyword>
<evidence type="ECO:0000256" key="4">
    <source>
        <dbReference type="ARBA" id="ARBA00022737"/>
    </source>
</evidence>
<dbReference type="EnsemblMetazoa" id="G3005.9">
    <property type="protein sequence ID" value="G3005.9:cds"/>
    <property type="gene ID" value="G3005"/>
</dbReference>
<dbReference type="GO" id="GO:0000978">
    <property type="term" value="F:RNA polymerase II cis-regulatory region sequence-specific DNA binding"/>
    <property type="evidence" value="ECO:0007669"/>
    <property type="project" value="TreeGrafter"/>
</dbReference>
<evidence type="ECO:0000256" key="1">
    <source>
        <dbReference type="ARBA" id="ARBA00004123"/>
    </source>
</evidence>
<keyword evidence="3" id="KW-0479">Metal-binding</keyword>
<dbReference type="AlphaFoldDB" id="A0A8W8LW31"/>
<reference evidence="12" key="1">
    <citation type="submission" date="2022-08" db="UniProtKB">
        <authorList>
            <consortium name="EnsemblMetazoa"/>
        </authorList>
    </citation>
    <scope>IDENTIFICATION</scope>
    <source>
        <strain evidence="12">05x7-T-G4-1.051#20</strain>
    </source>
</reference>
<feature type="region of interest" description="Disordered" evidence="11">
    <location>
        <begin position="353"/>
        <end position="378"/>
    </location>
</feature>
<proteinExistence type="inferred from homology"/>
<comment type="similarity">
    <text evidence="2">Belongs to the MYT1 family.</text>
</comment>
<dbReference type="PROSITE" id="PS51802">
    <property type="entry name" value="ZF_CCHHC"/>
    <property type="match status" value="5"/>
</dbReference>
<keyword evidence="5" id="KW-0863">Zinc-finger</keyword>
<dbReference type="Gene3D" id="4.10.320.30">
    <property type="match status" value="5"/>
</dbReference>
<evidence type="ECO:0000256" key="6">
    <source>
        <dbReference type="ARBA" id="ARBA00022833"/>
    </source>
</evidence>
<dbReference type="GO" id="GO:0008270">
    <property type="term" value="F:zinc ion binding"/>
    <property type="evidence" value="ECO:0007669"/>
    <property type="project" value="UniProtKB-KW"/>
</dbReference>
<name>A0A8W8LW31_MAGGI</name>
<dbReference type="InterPro" id="IPR002515">
    <property type="entry name" value="Znf_C2H2C"/>
</dbReference>
<accession>A0A8W8LW31</accession>